<reference evidence="11" key="2">
    <citation type="submission" date="2025-09" db="UniProtKB">
        <authorList>
            <consortium name="Ensembl"/>
        </authorList>
    </citation>
    <scope>IDENTIFICATION</scope>
</reference>
<evidence type="ECO:0000256" key="1">
    <source>
        <dbReference type="ARBA" id="ARBA00004434"/>
    </source>
</evidence>
<evidence type="ECO:0000256" key="9">
    <source>
        <dbReference type="ARBA" id="ARBA00023136"/>
    </source>
</evidence>
<name>A0A3Q4IBA4_NEOBR</name>
<dbReference type="GO" id="GO:0006123">
    <property type="term" value="P:mitochondrial electron transport, cytochrome c to oxygen"/>
    <property type="evidence" value="ECO:0007669"/>
    <property type="project" value="InterPro"/>
</dbReference>
<keyword evidence="9 10" id="KW-0472">Membrane</keyword>
<evidence type="ECO:0000313" key="11">
    <source>
        <dbReference type="Ensembl" id="ENSNBRP00000031623.1"/>
    </source>
</evidence>
<sequence length="55" mass="6185">GQILKVNHLLKISLKTHKTPGGYFSCQSAFVLMVMAILGPSGWILSRLEHYKTRD</sequence>
<evidence type="ECO:0000313" key="12">
    <source>
        <dbReference type="Proteomes" id="UP000261580"/>
    </source>
</evidence>
<evidence type="ECO:0000256" key="6">
    <source>
        <dbReference type="ARBA" id="ARBA00022946"/>
    </source>
</evidence>
<dbReference type="STRING" id="32507.ENSNBRP00000031623"/>
<keyword evidence="4 10" id="KW-0812">Transmembrane</keyword>
<keyword evidence="6" id="KW-0809">Transit peptide</keyword>
<evidence type="ECO:0000256" key="10">
    <source>
        <dbReference type="SAM" id="Phobius"/>
    </source>
</evidence>
<organism evidence="11 12">
    <name type="scientific">Neolamprologus brichardi</name>
    <name type="common">Fairy cichlid</name>
    <name type="synonym">Lamprologus brichardi</name>
    <dbReference type="NCBI Taxonomy" id="32507"/>
    <lineage>
        <taxon>Eukaryota</taxon>
        <taxon>Metazoa</taxon>
        <taxon>Chordata</taxon>
        <taxon>Craniata</taxon>
        <taxon>Vertebrata</taxon>
        <taxon>Euteleostomi</taxon>
        <taxon>Actinopterygii</taxon>
        <taxon>Neopterygii</taxon>
        <taxon>Teleostei</taxon>
        <taxon>Neoteleostei</taxon>
        <taxon>Acanthomorphata</taxon>
        <taxon>Ovalentaria</taxon>
        <taxon>Cichlomorphae</taxon>
        <taxon>Cichliformes</taxon>
        <taxon>Cichlidae</taxon>
        <taxon>African cichlids</taxon>
        <taxon>Pseudocrenilabrinae</taxon>
        <taxon>Lamprologini</taxon>
        <taxon>Neolamprologus</taxon>
    </lineage>
</organism>
<evidence type="ECO:0000256" key="8">
    <source>
        <dbReference type="ARBA" id="ARBA00023128"/>
    </source>
</evidence>
<keyword evidence="7 10" id="KW-1133">Transmembrane helix</keyword>
<dbReference type="InterPro" id="IPR003205">
    <property type="entry name" value="Cyt_c_oxidase_su8"/>
</dbReference>
<feature type="transmembrane region" description="Helical" evidence="10">
    <location>
        <begin position="22"/>
        <end position="45"/>
    </location>
</feature>
<dbReference type="Ensembl" id="ENSNBRT00000032423.1">
    <property type="protein sequence ID" value="ENSNBRP00000031623.1"/>
    <property type="gene ID" value="ENSNBRG00000024034.1"/>
</dbReference>
<keyword evidence="5" id="KW-0999">Mitochondrion inner membrane</keyword>
<accession>A0A3Q4IBA4</accession>
<evidence type="ECO:0000256" key="5">
    <source>
        <dbReference type="ARBA" id="ARBA00022792"/>
    </source>
</evidence>
<dbReference type="Gene3D" id="4.10.81.10">
    <property type="entry name" value="Cytochrome c oxidase, subunit 8"/>
    <property type="match status" value="1"/>
</dbReference>
<reference evidence="11" key="1">
    <citation type="submission" date="2025-08" db="UniProtKB">
        <authorList>
            <consortium name="Ensembl"/>
        </authorList>
    </citation>
    <scope>IDENTIFICATION</scope>
</reference>
<comment type="subcellular location">
    <subcellularLocation>
        <location evidence="1">Mitochondrion inner membrane</location>
        <topology evidence="1">Single-pass membrane protein</topology>
    </subcellularLocation>
</comment>
<dbReference type="Proteomes" id="UP000261580">
    <property type="component" value="Unassembled WGS sequence"/>
</dbReference>
<protein>
    <submittedName>
        <fullName evidence="11">Uncharacterized protein</fullName>
    </submittedName>
</protein>
<dbReference type="SUPFAM" id="SSF81431">
    <property type="entry name" value="Mitochondrial cytochrome c oxidase subunit VIIIb (aka IX)"/>
    <property type="match status" value="1"/>
</dbReference>
<keyword evidence="12" id="KW-1185">Reference proteome</keyword>
<evidence type="ECO:0000256" key="2">
    <source>
        <dbReference type="ARBA" id="ARBA00004673"/>
    </source>
</evidence>
<dbReference type="InterPro" id="IPR036548">
    <property type="entry name" value="Cyt_c_oxidase_su8_sf"/>
</dbReference>
<comment type="pathway">
    <text evidence="2">Energy metabolism; oxidative phosphorylation.</text>
</comment>
<evidence type="ECO:0000256" key="3">
    <source>
        <dbReference type="ARBA" id="ARBA00010117"/>
    </source>
</evidence>
<proteinExistence type="inferred from homology"/>
<evidence type="ECO:0000256" key="7">
    <source>
        <dbReference type="ARBA" id="ARBA00022989"/>
    </source>
</evidence>
<dbReference type="Bgee" id="ENSNBRG00000024034">
    <property type="expression patterns" value="Expressed in muscle tissue"/>
</dbReference>
<keyword evidence="8" id="KW-0496">Mitochondrion</keyword>
<dbReference type="UniPathway" id="UPA00705"/>
<comment type="similarity">
    <text evidence="3">Belongs to the cytochrome c oxidase VIII family.</text>
</comment>
<dbReference type="AlphaFoldDB" id="A0A3Q4IBA4"/>
<dbReference type="GO" id="GO:0005743">
    <property type="term" value="C:mitochondrial inner membrane"/>
    <property type="evidence" value="ECO:0007669"/>
    <property type="project" value="UniProtKB-SubCell"/>
</dbReference>
<dbReference type="GO" id="GO:0045277">
    <property type="term" value="C:respiratory chain complex IV"/>
    <property type="evidence" value="ECO:0007669"/>
    <property type="project" value="InterPro"/>
</dbReference>
<dbReference type="Pfam" id="PF02285">
    <property type="entry name" value="COX8"/>
    <property type="match status" value="1"/>
</dbReference>
<evidence type="ECO:0000256" key="4">
    <source>
        <dbReference type="ARBA" id="ARBA00022692"/>
    </source>
</evidence>
<dbReference type="GeneTree" id="ENSGT01080000259540"/>